<dbReference type="RefSeq" id="WP_185055474.1">
    <property type="nucleotide sequence ID" value="NZ_BAABIX010000025.1"/>
</dbReference>
<comment type="caution">
    <text evidence="4">The sequence shown here is derived from an EMBL/GenBank/DDBJ whole genome shotgun (WGS) entry which is preliminary data.</text>
</comment>
<dbReference type="Pfam" id="PF06386">
    <property type="entry name" value="GvpL_GvpF"/>
    <property type="match status" value="1"/>
</dbReference>
<evidence type="ECO:0000256" key="1">
    <source>
        <dbReference type="ARBA" id="ARBA00022987"/>
    </source>
</evidence>
<keyword evidence="1" id="KW-0304">Gas vesicle</keyword>
<dbReference type="PANTHER" id="PTHR36852">
    <property type="entry name" value="PROTEIN GVPL 2"/>
    <property type="match status" value="1"/>
</dbReference>
<organism evidence="4 5">
    <name type="scientific">Thermocatellispora tengchongensis</name>
    <dbReference type="NCBI Taxonomy" id="1073253"/>
    <lineage>
        <taxon>Bacteria</taxon>
        <taxon>Bacillati</taxon>
        <taxon>Actinomycetota</taxon>
        <taxon>Actinomycetes</taxon>
        <taxon>Streptosporangiales</taxon>
        <taxon>Streptosporangiaceae</taxon>
        <taxon>Thermocatellispora</taxon>
    </lineage>
</organism>
<dbReference type="PANTHER" id="PTHR36852:SF1">
    <property type="entry name" value="PROTEIN GVPL 2"/>
    <property type="match status" value="1"/>
</dbReference>
<evidence type="ECO:0000313" key="5">
    <source>
        <dbReference type="Proteomes" id="UP000578449"/>
    </source>
</evidence>
<protein>
    <recommendedName>
        <fullName evidence="6">Gas vesicle protein GvpFL</fullName>
    </recommendedName>
</protein>
<gene>
    <name evidence="4" type="ORF">HNP84_008365</name>
</gene>
<proteinExistence type="inferred from homology"/>
<reference evidence="4 5" key="1">
    <citation type="submission" date="2020-08" db="EMBL/GenBank/DDBJ databases">
        <title>Genomic Encyclopedia of Type Strains, Phase IV (KMG-IV): sequencing the most valuable type-strain genomes for metagenomic binning, comparative biology and taxonomic classification.</title>
        <authorList>
            <person name="Goeker M."/>
        </authorList>
    </citation>
    <scope>NUCLEOTIDE SEQUENCE [LARGE SCALE GENOMIC DNA]</scope>
    <source>
        <strain evidence="4 5">DSM 45615</strain>
    </source>
</reference>
<dbReference type="EMBL" id="JACHGN010000024">
    <property type="protein sequence ID" value="MBB5138611.1"/>
    <property type="molecule type" value="Genomic_DNA"/>
</dbReference>
<evidence type="ECO:0000256" key="2">
    <source>
        <dbReference type="ARBA" id="ARBA00035108"/>
    </source>
</evidence>
<accession>A0A840PLD8</accession>
<evidence type="ECO:0008006" key="6">
    <source>
        <dbReference type="Google" id="ProtNLM"/>
    </source>
</evidence>
<keyword evidence="5" id="KW-1185">Reference proteome</keyword>
<comment type="similarity">
    <text evidence="3">Belongs to the gas vesicle GvpF/GvpL family.</text>
</comment>
<dbReference type="AlphaFoldDB" id="A0A840PLD8"/>
<dbReference type="Proteomes" id="UP000578449">
    <property type="component" value="Unassembled WGS sequence"/>
</dbReference>
<evidence type="ECO:0000313" key="4">
    <source>
        <dbReference type="EMBL" id="MBB5138611.1"/>
    </source>
</evidence>
<evidence type="ECO:0000256" key="3">
    <source>
        <dbReference type="ARBA" id="ARBA00035643"/>
    </source>
</evidence>
<dbReference type="GO" id="GO:0031411">
    <property type="term" value="C:gas vesicle"/>
    <property type="evidence" value="ECO:0007669"/>
    <property type="project" value="UniProtKB-SubCell"/>
</dbReference>
<dbReference type="InterPro" id="IPR009430">
    <property type="entry name" value="GvpL/GvpF"/>
</dbReference>
<name>A0A840PLD8_9ACTN</name>
<sequence length="247" mass="27370">MAAASYVYGIVPADVEVAPGTLGVGEPPGEVSLVTFGKIAALVSEVDVERGPLGRMEDLRTHQRLLDETAAEVPVLPFRFGAVMTGPGAVADELLAPHHDEFASALDKLEGRIEYVVKGRYVEREILREILAENEEAARLREAIRGRDEAVTRNERMRLGEIVEQAISAKREEDTREVIDALAPLCVAVSEREPTHERDAAYVALLVEDERQDDLRRAVEELGERVRDRIEVRLLGPLAPYDFTPPE</sequence>
<dbReference type="GO" id="GO:0031412">
    <property type="term" value="P:gas vesicle organization"/>
    <property type="evidence" value="ECO:0007669"/>
    <property type="project" value="InterPro"/>
</dbReference>
<comment type="subcellular location">
    <subcellularLocation>
        <location evidence="2">Gas vesicle</location>
    </subcellularLocation>
</comment>